<dbReference type="PANTHER" id="PTHR14136:SF17">
    <property type="entry name" value="BTB_POZ DOMAIN-CONTAINING PROTEIN KCTD9"/>
    <property type="match status" value="1"/>
</dbReference>
<name>A0A9K3GMK6_9EUKA</name>
<organism evidence="2 3">
    <name type="scientific">Kipferlia bialata</name>
    <dbReference type="NCBI Taxonomy" id="797122"/>
    <lineage>
        <taxon>Eukaryota</taxon>
        <taxon>Metamonada</taxon>
        <taxon>Carpediemonas-like organisms</taxon>
        <taxon>Kipferlia</taxon>
    </lineage>
</organism>
<dbReference type="InterPro" id="IPR001646">
    <property type="entry name" value="5peptide_repeat"/>
</dbReference>
<gene>
    <name evidence="2" type="ORF">KIPB_010755</name>
</gene>
<dbReference type="EMBL" id="BDIP01004116">
    <property type="protein sequence ID" value="GIQ88497.1"/>
    <property type="molecule type" value="Genomic_DNA"/>
</dbReference>
<dbReference type="AlphaFoldDB" id="A0A9K3GMK6"/>
<feature type="non-terminal residue" evidence="2">
    <location>
        <position position="1"/>
    </location>
</feature>
<dbReference type="Pfam" id="PF00805">
    <property type="entry name" value="Pentapeptide"/>
    <property type="match status" value="6"/>
</dbReference>
<protein>
    <submittedName>
        <fullName evidence="2">Uncharacterized protein</fullName>
    </submittedName>
</protein>
<sequence>YHRGSVFGNVQGQLVRVDINTLTAYPLALSLSPGSQPSVATDGDSLILPTPSGDRAYPLVPAERVGIYPVEVGVEILSAGVSAGGACVDGAVCVGDTCLRVASGVALPMVTPGGRGETATVESGVLQLQRVTSLETLTTLLDSGVGGRLDVMGTPDSPLHLTDSLARRTLTECHFTHCVVACLTGVQLHHCHFKNCVIREVGDSPADMSNASLTDCRIEGCDLSGVSLFGAVLNRLSIDTETSLTGIDLGRSHLSAIDLSGLDLTGCNLSETVFNSVDGLTATVLQSAVSVSGADLSGCDMTGWCLNNLDLSGCCMRDCTLSGASFVGSTLNGCDFRRATGLCAIHLTSAVSVSGVNLSGQEMAGWNLHGLNLSSANLSGADLFDTNLSGSIFIDADISNTTFDSANLSGAVLTGLDLSHRDLQTCQLNNAVLTGCKMEDTILDASTTEERMLKDCTTEGLVLRGSQLKRVVGLSEAMLQTAADLTGMRLEGCNLTGLDLSGVDMSGTHFVDCQLHNAIFYGTNMFNCQFTSCELSGSFQGVDLSGSLMRDCSILFTDISEADLTHVDWDESNNVHGSYVAVEYVHGATMPYDLQPLWKGTKSQSITRRVSKLKDATADDCVIPPVLGLRTRDVIECRHSSSQFTIRTSIQYPFTLHVCARPLRLPAVPQVAQNADGDIVFELDEHDAARLAARQERERERENERESVRSAKYTFDLVVDSVPVEHFDTDQESFCDHTVYLTDKETERETETEAEDESDISLSVSDSEDSDDGTEMCADTVLHNEGSQTETEGEAVDLMAGTEAEPDAEHTDIESETDFSMRMSDADASVICSEAYMAEIERSIATLLEESDTNTVIHIEDSEAASEAEAVSVSHLDAGMVKIGDGSGICLLIRN</sequence>
<comment type="caution">
    <text evidence="2">The sequence shown here is derived from an EMBL/GenBank/DDBJ whole genome shotgun (WGS) entry which is preliminary data.</text>
</comment>
<dbReference type="InterPro" id="IPR051082">
    <property type="entry name" value="Pentapeptide-BTB/POZ_domain"/>
</dbReference>
<dbReference type="OrthoDB" id="9989223at2759"/>
<feature type="region of interest" description="Disordered" evidence="1">
    <location>
        <begin position="744"/>
        <end position="775"/>
    </location>
</feature>
<dbReference type="Proteomes" id="UP000265618">
    <property type="component" value="Unassembled WGS sequence"/>
</dbReference>
<evidence type="ECO:0000313" key="2">
    <source>
        <dbReference type="EMBL" id="GIQ88497.1"/>
    </source>
</evidence>
<dbReference type="Gene3D" id="2.160.20.80">
    <property type="entry name" value="E3 ubiquitin-protein ligase SopA"/>
    <property type="match status" value="3"/>
</dbReference>
<feature type="non-terminal residue" evidence="2">
    <location>
        <position position="895"/>
    </location>
</feature>
<proteinExistence type="predicted"/>
<evidence type="ECO:0000256" key="1">
    <source>
        <dbReference type="SAM" id="MobiDB-lite"/>
    </source>
</evidence>
<reference evidence="2 3" key="1">
    <citation type="journal article" date="2018" name="PLoS ONE">
        <title>The draft genome of Kipferlia bialata reveals reductive genome evolution in fornicate parasites.</title>
        <authorList>
            <person name="Tanifuji G."/>
            <person name="Takabayashi S."/>
            <person name="Kume K."/>
            <person name="Takagi M."/>
            <person name="Nakayama T."/>
            <person name="Kamikawa R."/>
            <person name="Inagaki Y."/>
            <person name="Hashimoto T."/>
        </authorList>
    </citation>
    <scope>NUCLEOTIDE SEQUENCE [LARGE SCALE GENOMIC DNA]</scope>
    <source>
        <strain evidence="2">NY0173</strain>
    </source>
</reference>
<keyword evidence="3" id="KW-1185">Reference proteome</keyword>
<accession>A0A9K3GMK6</accession>
<dbReference type="PANTHER" id="PTHR14136">
    <property type="entry name" value="BTB_POZ DOMAIN-CONTAINING PROTEIN KCTD9"/>
    <property type="match status" value="1"/>
</dbReference>
<dbReference type="SUPFAM" id="SSF141571">
    <property type="entry name" value="Pentapeptide repeat-like"/>
    <property type="match status" value="4"/>
</dbReference>
<evidence type="ECO:0000313" key="3">
    <source>
        <dbReference type="Proteomes" id="UP000265618"/>
    </source>
</evidence>